<name>A0ABP0MH52_9DINO</name>
<comment type="caution">
    <text evidence="1">The sequence shown here is derived from an EMBL/GenBank/DDBJ whole genome shotgun (WGS) entry which is preliminary data.</text>
</comment>
<proteinExistence type="predicted"/>
<protein>
    <submittedName>
        <fullName evidence="1">Uncharacterized protein</fullName>
    </submittedName>
</protein>
<dbReference type="EMBL" id="CAXAMM010021913">
    <property type="protein sequence ID" value="CAK9050834.1"/>
    <property type="molecule type" value="Genomic_DNA"/>
</dbReference>
<dbReference type="Proteomes" id="UP001642464">
    <property type="component" value="Unassembled WGS sequence"/>
</dbReference>
<organism evidence="1 2">
    <name type="scientific">Durusdinium trenchii</name>
    <dbReference type="NCBI Taxonomy" id="1381693"/>
    <lineage>
        <taxon>Eukaryota</taxon>
        <taxon>Sar</taxon>
        <taxon>Alveolata</taxon>
        <taxon>Dinophyceae</taxon>
        <taxon>Suessiales</taxon>
        <taxon>Symbiodiniaceae</taxon>
        <taxon>Durusdinium</taxon>
    </lineage>
</organism>
<keyword evidence="2" id="KW-1185">Reference proteome</keyword>
<evidence type="ECO:0000313" key="1">
    <source>
        <dbReference type="EMBL" id="CAK9050834.1"/>
    </source>
</evidence>
<evidence type="ECO:0000313" key="2">
    <source>
        <dbReference type="Proteomes" id="UP001642464"/>
    </source>
</evidence>
<gene>
    <name evidence="1" type="ORF">SCF082_LOCUS27983</name>
</gene>
<reference evidence="1 2" key="1">
    <citation type="submission" date="2024-02" db="EMBL/GenBank/DDBJ databases">
        <authorList>
            <person name="Chen Y."/>
            <person name="Shah S."/>
            <person name="Dougan E. K."/>
            <person name="Thang M."/>
            <person name="Chan C."/>
        </authorList>
    </citation>
    <scope>NUCLEOTIDE SEQUENCE [LARGE SCALE GENOMIC DNA]</scope>
</reference>
<accession>A0ABP0MH52</accession>
<sequence>MVHWAGHAARWARCRNAHLSQFARQVNLGLQGHRGLSSCPPLTRICAELMPVQGFVEQRAKTPGTLSRILSGESLESLDGAVSQQVIADFLEMVIASSLGNSRCSLAEIFDIGMSCGSLHCWTRVTAAGERARNFGVVFFTPKLTTWLAVLCTTGAC</sequence>